<feature type="non-terminal residue" evidence="1">
    <location>
        <position position="1"/>
    </location>
</feature>
<sequence length="26" mass="3064">LIEDRAQLIRYERELLLASGYDASRI</sequence>
<reference evidence="1 2" key="1">
    <citation type="journal article" date="2017" name="Appl. Environ. Microbiol.">
        <title>Parallel evolution of two clades of a major Atlantic endemic Vibrio parahaemolyticus pathogen lineage by independent acquisition of related pathogenicity islands.</title>
        <authorList>
            <person name="Xu F."/>
            <person name="Gonzalez-Escalona N."/>
            <person name="Drees K.P."/>
            <person name="Sebra R.P."/>
            <person name="Cooper V.S."/>
            <person name="Jones S.H."/>
            <person name="Whistler C.A."/>
        </authorList>
    </citation>
    <scope>NUCLEOTIDE SEQUENCE [LARGE SCALE GENOMIC DNA]</scope>
    <source>
        <strain evidence="1 2">MAVP-3</strain>
    </source>
</reference>
<gene>
    <name evidence="1" type="ORF">CA163_29140</name>
</gene>
<dbReference type="AlphaFoldDB" id="A0A227J2R0"/>
<evidence type="ECO:0000313" key="2">
    <source>
        <dbReference type="Proteomes" id="UP000214596"/>
    </source>
</evidence>
<proteinExistence type="predicted"/>
<comment type="caution">
    <text evidence="1">The sequence shown here is derived from an EMBL/GenBank/DDBJ whole genome shotgun (WGS) entry which is preliminary data.</text>
</comment>
<dbReference type="EMBL" id="NIXT01003360">
    <property type="protein sequence ID" value="OXE29340.1"/>
    <property type="molecule type" value="Genomic_DNA"/>
</dbReference>
<protein>
    <submittedName>
        <fullName evidence="1">Uncharacterized protein</fullName>
    </submittedName>
</protein>
<dbReference type="Proteomes" id="UP000214596">
    <property type="component" value="Unassembled WGS sequence"/>
</dbReference>
<evidence type="ECO:0000313" key="1">
    <source>
        <dbReference type="EMBL" id="OXE29340.1"/>
    </source>
</evidence>
<name>A0A227J2R0_VIBPH</name>
<accession>A0A227J2R0</accession>
<organism evidence="1 2">
    <name type="scientific">Vibrio parahaemolyticus</name>
    <dbReference type="NCBI Taxonomy" id="670"/>
    <lineage>
        <taxon>Bacteria</taxon>
        <taxon>Pseudomonadati</taxon>
        <taxon>Pseudomonadota</taxon>
        <taxon>Gammaproteobacteria</taxon>
        <taxon>Vibrionales</taxon>
        <taxon>Vibrionaceae</taxon>
        <taxon>Vibrio</taxon>
    </lineage>
</organism>